<accession>A0A0A6VP52</accession>
<comment type="caution">
    <text evidence="6">The sequence shown here is derived from an EMBL/GenBank/DDBJ whole genome shotgun (WGS) entry which is preliminary data.</text>
</comment>
<dbReference type="SUPFAM" id="SSF46689">
    <property type="entry name" value="Homeodomain-like"/>
    <property type="match status" value="1"/>
</dbReference>
<sequence length="318" mass="34137">MHGDAELHHAAELYYVQGMTMEAVADRFGVSRPTVSRMLQAARERGIVRISLAAPPDAGHDLSHRLREAFGVTVHVAGTPRTATEPQRLESVARAAAGLLGDWFGDGMTLAVAWGITTSAIGGHLQPKATRDAVVVQMNGAVSARSTGAAQSSALLGQMSAAFGAALLPFPTPAFFDQEETRRLMWQESSVRRVLAVRNAADLAVFSVGAFRGPMISQVYTSGYLPEDALRELSAHRVVGDVCTVFLREDGTYADIDYNRRASGPTPMELRRIPRRLCVVAGDHKVPGVVGALRAGVVTDLLIDERTAASVVRHLFGR</sequence>
<protein>
    <submittedName>
        <fullName evidence="6">Transcriptional regulator</fullName>
    </submittedName>
</protein>
<dbReference type="AlphaFoldDB" id="A0A0A6VP52"/>
<dbReference type="InterPro" id="IPR051054">
    <property type="entry name" value="SorC_transcr_regulators"/>
</dbReference>
<comment type="similarity">
    <text evidence="1">Belongs to the SorC transcriptional regulatory family.</text>
</comment>
<dbReference type="Gene3D" id="1.10.10.10">
    <property type="entry name" value="Winged helix-like DNA-binding domain superfamily/Winged helix DNA-binding domain"/>
    <property type="match status" value="1"/>
</dbReference>
<proteinExistence type="inferred from homology"/>
<dbReference type="InterPro" id="IPR009057">
    <property type="entry name" value="Homeodomain-like_sf"/>
</dbReference>
<keyword evidence="7" id="KW-1185">Reference proteome</keyword>
<evidence type="ECO:0000259" key="5">
    <source>
        <dbReference type="Pfam" id="PF04198"/>
    </source>
</evidence>
<dbReference type="PANTHER" id="PTHR34294:SF1">
    <property type="entry name" value="TRANSCRIPTIONAL REGULATOR LSRR"/>
    <property type="match status" value="1"/>
</dbReference>
<dbReference type="GO" id="GO:0030246">
    <property type="term" value="F:carbohydrate binding"/>
    <property type="evidence" value="ECO:0007669"/>
    <property type="project" value="InterPro"/>
</dbReference>
<gene>
    <name evidence="6" type="ORF">GY22_13270</name>
</gene>
<evidence type="ECO:0000313" key="6">
    <source>
        <dbReference type="EMBL" id="KHD96815.1"/>
    </source>
</evidence>
<evidence type="ECO:0000256" key="1">
    <source>
        <dbReference type="ARBA" id="ARBA00010466"/>
    </source>
</evidence>
<evidence type="ECO:0000256" key="3">
    <source>
        <dbReference type="ARBA" id="ARBA00023125"/>
    </source>
</evidence>
<name>A0A0A6VP52_KOCRO</name>
<dbReference type="InterPro" id="IPR007324">
    <property type="entry name" value="Sugar-bd_dom_put"/>
</dbReference>
<dbReference type="SUPFAM" id="SSF100950">
    <property type="entry name" value="NagB/RpiA/CoA transferase-like"/>
    <property type="match status" value="1"/>
</dbReference>
<dbReference type="Proteomes" id="UP000030466">
    <property type="component" value="Unassembled WGS sequence"/>
</dbReference>
<dbReference type="OrthoDB" id="186585at2"/>
<evidence type="ECO:0000313" key="7">
    <source>
        <dbReference type="Proteomes" id="UP000030466"/>
    </source>
</evidence>
<keyword evidence="3" id="KW-0238">DNA-binding</keyword>
<evidence type="ECO:0000256" key="4">
    <source>
        <dbReference type="ARBA" id="ARBA00023163"/>
    </source>
</evidence>
<dbReference type="GO" id="GO:0003677">
    <property type="term" value="F:DNA binding"/>
    <property type="evidence" value="ECO:0007669"/>
    <property type="project" value="UniProtKB-KW"/>
</dbReference>
<dbReference type="InterPro" id="IPR037171">
    <property type="entry name" value="NagB/RpiA_transferase-like"/>
</dbReference>
<keyword evidence="2" id="KW-0805">Transcription regulation</keyword>
<dbReference type="Gene3D" id="3.40.50.1360">
    <property type="match status" value="1"/>
</dbReference>
<dbReference type="PANTHER" id="PTHR34294">
    <property type="entry name" value="TRANSCRIPTIONAL REGULATOR-RELATED"/>
    <property type="match status" value="1"/>
</dbReference>
<dbReference type="InterPro" id="IPR036388">
    <property type="entry name" value="WH-like_DNA-bd_sf"/>
</dbReference>
<dbReference type="EMBL" id="JSUH01000012">
    <property type="protein sequence ID" value="KHD96815.1"/>
    <property type="molecule type" value="Genomic_DNA"/>
</dbReference>
<dbReference type="RefSeq" id="WP_035928524.1">
    <property type="nucleotide sequence ID" value="NZ_JSUH01000012.1"/>
</dbReference>
<dbReference type="Pfam" id="PF04198">
    <property type="entry name" value="Sugar-bind"/>
    <property type="match status" value="1"/>
</dbReference>
<evidence type="ECO:0000256" key="2">
    <source>
        <dbReference type="ARBA" id="ARBA00023015"/>
    </source>
</evidence>
<dbReference type="Pfam" id="PF13384">
    <property type="entry name" value="HTH_23"/>
    <property type="match status" value="1"/>
</dbReference>
<reference evidence="6 7" key="1">
    <citation type="journal article" date="2003" name="Int. J. Syst. Evol. Microbiol.">
        <title>Kocuria polaris sp. nov., an orange-pigmented psychrophilic bacterium isolated from an Antarctic cyanobacterial mat sample.</title>
        <authorList>
            <person name="Reddy G.S."/>
            <person name="Prakash J.S."/>
            <person name="Prabahar V."/>
            <person name="Matsumoto G.I."/>
            <person name="Stackebrandt E."/>
            <person name="Shivaji S."/>
        </authorList>
    </citation>
    <scope>NUCLEOTIDE SEQUENCE [LARGE SCALE GENOMIC DNA]</scope>
    <source>
        <strain evidence="6 7">CMS 76or</strain>
    </source>
</reference>
<organism evidence="6 7">
    <name type="scientific">Kocuria rosea subsp. polaris</name>
    <dbReference type="NCBI Taxonomy" id="136273"/>
    <lineage>
        <taxon>Bacteria</taxon>
        <taxon>Bacillati</taxon>
        <taxon>Actinomycetota</taxon>
        <taxon>Actinomycetes</taxon>
        <taxon>Micrococcales</taxon>
        <taxon>Micrococcaceae</taxon>
        <taxon>Kocuria</taxon>
    </lineage>
</organism>
<keyword evidence="4" id="KW-0804">Transcription</keyword>
<feature type="domain" description="Sugar-binding" evidence="5">
    <location>
        <begin position="61"/>
        <end position="312"/>
    </location>
</feature>